<proteinExistence type="predicted"/>
<evidence type="ECO:0000256" key="1">
    <source>
        <dbReference type="SAM" id="MobiDB-lite"/>
    </source>
</evidence>
<dbReference type="Proteomes" id="UP001066276">
    <property type="component" value="Chromosome 3_1"/>
</dbReference>
<comment type="caution">
    <text evidence="2">The sequence shown here is derived from an EMBL/GenBank/DDBJ whole genome shotgun (WGS) entry which is preliminary data.</text>
</comment>
<dbReference type="EMBL" id="JANPWB010000005">
    <property type="protein sequence ID" value="KAJ1187225.1"/>
    <property type="molecule type" value="Genomic_DNA"/>
</dbReference>
<protein>
    <submittedName>
        <fullName evidence="2">Uncharacterized protein</fullName>
    </submittedName>
</protein>
<reference evidence="2" key="1">
    <citation type="journal article" date="2022" name="bioRxiv">
        <title>Sequencing and chromosome-scale assembly of the giantPleurodeles waltlgenome.</title>
        <authorList>
            <person name="Brown T."/>
            <person name="Elewa A."/>
            <person name="Iarovenko S."/>
            <person name="Subramanian E."/>
            <person name="Araus A.J."/>
            <person name="Petzold A."/>
            <person name="Susuki M."/>
            <person name="Suzuki K.-i.T."/>
            <person name="Hayashi T."/>
            <person name="Toyoda A."/>
            <person name="Oliveira C."/>
            <person name="Osipova E."/>
            <person name="Leigh N.D."/>
            <person name="Simon A."/>
            <person name="Yun M.H."/>
        </authorList>
    </citation>
    <scope>NUCLEOTIDE SEQUENCE</scope>
    <source>
        <strain evidence="2">20211129_DDA</strain>
        <tissue evidence="2">Liver</tissue>
    </source>
</reference>
<dbReference type="AlphaFoldDB" id="A0AAV7UE47"/>
<feature type="compositionally biased region" description="Basic and acidic residues" evidence="1">
    <location>
        <begin position="101"/>
        <end position="111"/>
    </location>
</feature>
<evidence type="ECO:0000313" key="2">
    <source>
        <dbReference type="EMBL" id="KAJ1187225.1"/>
    </source>
</evidence>
<accession>A0AAV7UE47</accession>
<sequence length="144" mass="15196">MGGHFAVAETPCGSLGTAGPVAEKSEEIQHRKVPWRGSGPEAGEERSWRDSRRPCGTGEPSSGRSLGLLEPGAVFQTLRAGAQNEGPEERSQALPAAGESHGPRGAEDRWTRGWAPRLRRAPGAGSGRPRDGKEDSVVRARGHG</sequence>
<name>A0AAV7UE47_PLEWA</name>
<feature type="region of interest" description="Disordered" evidence="1">
    <location>
        <begin position="1"/>
        <end position="144"/>
    </location>
</feature>
<organism evidence="2 3">
    <name type="scientific">Pleurodeles waltl</name>
    <name type="common">Iberian ribbed newt</name>
    <dbReference type="NCBI Taxonomy" id="8319"/>
    <lineage>
        <taxon>Eukaryota</taxon>
        <taxon>Metazoa</taxon>
        <taxon>Chordata</taxon>
        <taxon>Craniata</taxon>
        <taxon>Vertebrata</taxon>
        <taxon>Euteleostomi</taxon>
        <taxon>Amphibia</taxon>
        <taxon>Batrachia</taxon>
        <taxon>Caudata</taxon>
        <taxon>Salamandroidea</taxon>
        <taxon>Salamandridae</taxon>
        <taxon>Pleurodelinae</taxon>
        <taxon>Pleurodeles</taxon>
    </lineage>
</organism>
<feature type="compositionally biased region" description="Basic and acidic residues" evidence="1">
    <location>
        <begin position="43"/>
        <end position="53"/>
    </location>
</feature>
<feature type="compositionally biased region" description="Basic and acidic residues" evidence="1">
    <location>
        <begin position="128"/>
        <end position="138"/>
    </location>
</feature>
<gene>
    <name evidence="2" type="ORF">NDU88_004004</name>
</gene>
<keyword evidence="3" id="KW-1185">Reference proteome</keyword>
<evidence type="ECO:0000313" key="3">
    <source>
        <dbReference type="Proteomes" id="UP001066276"/>
    </source>
</evidence>